<dbReference type="Proteomes" id="UP001162992">
    <property type="component" value="Chromosome 15"/>
</dbReference>
<evidence type="ECO:0000313" key="2">
    <source>
        <dbReference type="Proteomes" id="UP001162992"/>
    </source>
</evidence>
<keyword evidence="2" id="KW-1185">Reference proteome</keyword>
<evidence type="ECO:0000313" key="1">
    <source>
        <dbReference type="EMBL" id="KAJ7528711.1"/>
    </source>
</evidence>
<comment type="caution">
    <text evidence="1">The sequence shown here is derived from an EMBL/GenBank/DDBJ whole genome shotgun (WGS) entry which is preliminary data.</text>
</comment>
<proteinExistence type="predicted"/>
<gene>
    <name evidence="1" type="ORF">O6H91_15G015300</name>
</gene>
<name>A0ACC2BG28_DIPCM</name>
<organism evidence="1 2">
    <name type="scientific">Diphasiastrum complanatum</name>
    <name type="common">Issler's clubmoss</name>
    <name type="synonym">Lycopodium complanatum</name>
    <dbReference type="NCBI Taxonomy" id="34168"/>
    <lineage>
        <taxon>Eukaryota</taxon>
        <taxon>Viridiplantae</taxon>
        <taxon>Streptophyta</taxon>
        <taxon>Embryophyta</taxon>
        <taxon>Tracheophyta</taxon>
        <taxon>Lycopodiopsida</taxon>
        <taxon>Lycopodiales</taxon>
        <taxon>Lycopodiaceae</taxon>
        <taxon>Lycopodioideae</taxon>
        <taxon>Diphasiastrum</taxon>
    </lineage>
</organism>
<reference evidence="2" key="1">
    <citation type="journal article" date="2024" name="Proc. Natl. Acad. Sci. U.S.A.">
        <title>Extraordinary preservation of gene collinearity over three hundred million years revealed in homosporous lycophytes.</title>
        <authorList>
            <person name="Li C."/>
            <person name="Wickell D."/>
            <person name="Kuo L.Y."/>
            <person name="Chen X."/>
            <person name="Nie B."/>
            <person name="Liao X."/>
            <person name="Peng D."/>
            <person name="Ji J."/>
            <person name="Jenkins J."/>
            <person name="Williams M."/>
            <person name="Shu S."/>
            <person name="Plott C."/>
            <person name="Barry K."/>
            <person name="Rajasekar S."/>
            <person name="Grimwood J."/>
            <person name="Han X."/>
            <person name="Sun S."/>
            <person name="Hou Z."/>
            <person name="He W."/>
            <person name="Dai G."/>
            <person name="Sun C."/>
            <person name="Schmutz J."/>
            <person name="Leebens-Mack J.H."/>
            <person name="Li F.W."/>
            <person name="Wang L."/>
        </authorList>
    </citation>
    <scope>NUCLEOTIDE SEQUENCE [LARGE SCALE GENOMIC DNA]</scope>
    <source>
        <strain evidence="2">cv. PW_Plant_1</strain>
    </source>
</reference>
<accession>A0ACC2BG28</accession>
<sequence length="169" mass="19007">MAPRGKPKTEEPAVPSPRRGMDSTGNIPLNLAMEKLGLGTAFRNKKLAEMAAERKAKLAQEEAILESIIVDKICSKDWDSLLPNSGKSTKIGTHNICVRYRKDDVLRQRIWEWHGHVMIYDEYDGYSPDYVYGNYFEPLVSDEEVKLEMGVGLGTMISGVESIGIVREF</sequence>
<dbReference type="EMBL" id="CM055106">
    <property type="protein sequence ID" value="KAJ7528711.1"/>
    <property type="molecule type" value="Genomic_DNA"/>
</dbReference>
<protein>
    <submittedName>
        <fullName evidence="1">Uncharacterized protein</fullName>
    </submittedName>
</protein>